<feature type="region of interest" description="Disordered" evidence="1">
    <location>
        <begin position="159"/>
        <end position="190"/>
    </location>
</feature>
<protein>
    <submittedName>
        <fullName evidence="2">Uncharacterized protein</fullName>
    </submittedName>
</protein>
<reference evidence="3" key="2">
    <citation type="submission" date="2015-01" db="EMBL/GenBank/DDBJ databases">
        <title>Evolutionary Origins and Diversification of the Mycorrhizal Mutualists.</title>
        <authorList>
            <consortium name="DOE Joint Genome Institute"/>
            <consortium name="Mycorrhizal Genomics Consortium"/>
            <person name="Kohler A."/>
            <person name="Kuo A."/>
            <person name="Nagy L.G."/>
            <person name="Floudas D."/>
            <person name="Copeland A."/>
            <person name="Barry K.W."/>
            <person name="Cichocki N."/>
            <person name="Veneault-Fourrey C."/>
            <person name="LaButti K."/>
            <person name="Lindquist E.A."/>
            <person name="Lipzen A."/>
            <person name="Lundell T."/>
            <person name="Morin E."/>
            <person name="Murat C."/>
            <person name="Riley R."/>
            <person name="Ohm R."/>
            <person name="Sun H."/>
            <person name="Tunlid A."/>
            <person name="Henrissat B."/>
            <person name="Grigoriev I.V."/>
            <person name="Hibbett D.S."/>
            <person name="Martin F."/>
        </authorList>
    </citation>
    <scope>NUCLEOTIDE SEQUENCE [LARGE SCALE GENOMIC DNA]</scope>
    <source>
        <strain evidence="3">F 1598</strain>
    </source>
</reference>
<proteinExistence type="predicted"/>
<name>A0A0C3G8D4_PILCF</name>
<dbReference type="InParanoid" id="A0A0C3G8D4"/>
<organism evidence="2 3">
    <name type="scientific">Piloderma croceum (strain F 1598)</name>
    <dbReference type="NCBI Taxonomy" id="765440"/>
    <lineage>
        <taxon>Eukaryota</taxon>
        <taxon>Fungi</taxon>
        <taxon>Dikarya</taxon>
        <taxon>Basidiomycota</taxon>
        <taxon>Agaricomycotina</taxon>
        <taxon>Agaricomycetes</taxon>
        <taxon>Agaricomycetidae</taxon>
        <taxon>Atheliales</taxon>
        <taxon>Atheliaceae</taxon>
        <taxon>Piloderma</taxon>
    </lineage>
</organism>
<dbReference type="Pfam" id="PF14441">
    <property type="entry name" value="OTT_1508_deam"/>
    <property type="match status" value="1"/>
</dbReference>
<gene>
    <name evidence="2" type="ORF">PILCRDRAFT_814691</name>
</gene>
<dbReference type="InterPro" id="IPR027796">
    <property type="entry name" value="OTT_1508_deam-like"/>
</dbReference>
<dbReference type="Proteomes" id="UP000054166">
    <property type="component" value="Unassembled WGS sequence"/>
</dbReference>
<evidence type="ECO:0000313" key="3">
    <source>
        <dbReference type="Proteomes" id="UP000054166"/>
    </source>
</evidence>
<dbReference type="EMBL" id="KN832978">
    <property type="protein sequence ID" value="KIM88014.1"/>
    <property type="molecule type" value="Genomic_DNA"/>
</dbReference>
<dbReference type="STRING" id="765440.A0A0C3G8D4"/>
<accession>A0A0C3G8D4</accession>
<dbReference type="OrthoDB" id="3070940at2759"/>
<keyword evidence="3" id="KW-1185">Reference proteome</keyword>
<evidence type="ECO:0000256" key="1">
    <source>
        <dbReference type="SAM" id="MobiDB-lite"/>
    </source>
</evidence>
<reference evidence="2 3" key="1">
    <citation type="submission" date="2014-04" db="EMBL/GenBank/DDBJ databases">
        <authorList>
            <consortium name="DOE Joint Genome Institute"/>
            <person name="Kuo A."/>
            <person name="Tarkka M."/>
            <person name="Buscot F."/>
            <person name="Kohler A."/>
            <person name="Nagy L.G."/>
            <person name="Floudas D."/>
            <person name="Copeland A."/>
            <person name="Barry K.W."/>
            <person name="Cichocki N."/>
            <person name="Veneault-Fourrey C."/>
            <person name="LaButti K."/>
            <person name="Lindquist E.A."/>
            <person name="Lipzen A."/>
            <person name="Lundell T."/>
            <person name="Morin E."/>
            <person name="Murat C."/>
            <person name="Sun H."/>
            <person name="Tunlid A."/>
            <person name="Henrissat B."/>
            <person name="Grigoriev I.V."/>
            <person name="Hibbett D.S."/>
            <person name="Martin F."/>
            <person name="Nordberg H.P."/>
            <person name="Cantor M.N."/>
            <person name="Hua S.X."/>
        </authorList>
    </citation>
    <scope>NUCLEOTIDE SEQUENCE [LARGE SCALE GENOMIC DNA]</scope>
    <source>
        <strain evidence="2 3">F 1598</strain>
    </source>
</reference>
<dbReference type="AlphaFoldDB" id="A0A0C3G8D4"/>
<evidence type="ECO:0000313" key="2">
    <source>
        <dbReference type="EMBL" id="KIM88014.1"/>
    </source>
</evidence>
<dbReference type="HOGENOM" id="CLU_1337946_0_0_1"/>
<sequence>MNPWSNTIRDLCNTAGIDPGPVIVALGDRINKEASRQRCNPIFKKFVSQKAMYSAEMHCEAVLASLLNYPGGGGDELRKYFEDSDNNVIAVSKPCCLVCWHLLKVLRGNSEDFDVRGHHKNLYQVELPQWLPLDVVVNVTAEFENILLRQIRIMQRRSRHSPSHSVDSQGGGGVSPDSSDGEEDTVAFQRGKETYDYIHIRDDLQ</sequence>